<keyword evidence="1" id="KW-1133">Transmembrane helix</keyword>
<evidence type="ECO:0000313" key="2">
    <source>
        <dbReference type="EMBL" id="CDW37923.1"/>
    </source>
</evidence>
<reference evidence="2" key="1">
    <citation type="submission" date="2014-05" db="EMBL/GenBank/DDBJ databases">
        <authorList>
            <person name="Chronopoulou M."/>
        </authorList>
    </citation>
    <scope>NUCLEOTIDE SEQUENCE</scope>
    <source>
        <tissue evidence="2">Whole organism</tissue>
    </source>
</reference>
<feature type="transmembrane region" description="Helical" evidence="1">
    <location>
        <begin position="55"/>
        <end position="72"/>
    </location>
</feature>
<proteinExistence type="predicted"/>
<accession>A0A0K2UI72</accession>
<name>A0A0K2UI72_LEPSM</name>
<evidence type="ECO:0000256" key="1">
    <source>
        <dbReference type="SAM" id="Phobius"/>
    </source>
</evidence>
<keyword evidence="1" id="KW-0812">Transmembrane</keyword>
<dbReference type="EMBL" id="HACA01020562">
    <property type="protein sequence ID" value="CDW37923.1"/>
    <property type="molecule type" value="Transcribed_RNA"/>
</dbReference>
<sequence>MHPKGRRWGWHQGCREGQNCQKKSSKELERLIQKSVATEEMDFFHWCSLKRPLHLHKALATFFLTFLWTVLYETSRSLLWDVFFNSFWSSLTF</sequence>
<protein>
    <submittedName>
        <fullName evidence="2">Uncharacterized protein</fullName>
    </submittedName>
</protein>
<dbReference type="AlphaFoldDB" id="A0A0K2UI72"/>
<organism evidence="2">
    <name type="scientific">Lepeophtheirus salmonis</name>
    <name type="common">Salmon louse</name>
    <name type="synonym">Caligus salmonis</name>
    <dbReference type="NCBI Taxonomy" id="72036"/>
    <lineage>
        <taxon>Eukaryota</taxon>
        <taxon>Metazoa</taxon>
        <taxon>Ecdysozoa</taxon>
        <taxon>Arthropoda</taxon>
        <taxon>Crustacea</taxon>
        <taxon>Multicrustacea</taxon>
        <taxon>Hexanauplia</taxon>
        <taxon>Copepoda</taxon>
        <taxon>Siphonostomatoida</taxon>
        <taxon>Caligidae</taxon>
        <taxon>Lepeophtheirus</taxon>
    </lineage>
</organism>
<keyword evidence="1" id="KW-0472">Membrane</keyword>